<gene>
    <name evidence="1" type="ORF">O6H91_10G004500</name>
</gene>
<dbReference type="EMBL" id="CM055101">
    <property type="protein sequence ID" value="KAJ7540183.1"/>
    <property type="molecule type" value="Genomic_DNA"/>
</dbReference>
<proteinExistence type="predicted"/>
<protein>
    <submittedName>
        <fullName evidence="1">Uncharacterized protein</fullName>
    </submittedName>
</protein>
<organism evidence="1 2">
    <name type="scientific">Diphasiastrum complanatum</name>
    <name type="common">Issler's clubmoss</name>
    <name type="synonym">Lycopodium complanatum</name>
    <dbReference type="NCBI Taxonomy" id="34168"/>
    <lineage>
        <taxon>Eukaryota</taxon>
        <taxon>Viridiplantae</taxon>
        <taxon>Streptophyta</taxon>
        <taxon>Embryophyta</taxon>
        <taxon>Tracheophyta</taxon>
        <taxon>Lycopodiopsida</taxon>
        <taxon>Lycopodiales</taxon>
        <taxon>Lycopodiaceae</taxon>
        <taxon>Lycopodioideae</taxon>
        <taxon>Diphasiastrum</taxon>
    </lineage>
</organism>
<evidence type="ECO:0000313" key="2">
    <source>
        <dbReference type="Proteomes" id="UP001162992"/>
    </source>
</evidence>
<accession>A0ACC2CDV2</accession>
<sequence length="656" mass="71964">MDMDRQIRVAYTSRKVLILALVCTICLILTAVSVALNQFSVDRNIYYTYLRKQKSKRFHIPNDRLSSVDRSSVVQIKGQPPLLTSFRPANLSSVHQDPLITAELPPAPVLAPISIDSHECKRACGKVAIPYPFGLSPECARSSQYELNCTCARSSQYELNCTDSNNSLAQENLEDPSGPWPFLSTPSGPFQVINISSNYLSINTTKIKAMAKTPAENGDCSGLANASLELDPYGPYIISSQNIFLVTGCGSIGAYSMEGPLESLYSGDGICGPPCINQFDLHYCNDYSCCIVIMKASRQIYMQGRGINFTGQDNVCGFSSILDTTTYHTWNPGGVGIGQYGVRLVWAILDYPNCTVAKSQPDYACFDKGPLSSCNESGDISGYFCECTATGYEGDGYKNGTGCADVNECANPSLNNCAENATCANLHGTYNCSCEKGLIGDGYRNGTNCTRPSESNPPVALISGTPGYLDPEFFENMQISDKSDVYSFGVVLLELITAEKPIDLSREHGNQNLVFHASRLIKEARLEDITDEVLNASSNPEMLQDIYKVAQVALKCVKRHREHRPSMKDVLDELLLIKKTHKVVSDTISFESSKKDWVSLRAHMDDSSGGDFESLEKDWVPLRAHMVDSSQFTSFHGGNTSTYSHASISNIELFPR</sequence>
<keyword evidence="2" id="KW-1185">Reference proteome</keyword>
<evidence type="ECO:0000313" key="1">
    <source>
        <dbReference type="EMBL" id="KAJ7540183.1"/>
    </source>
</evidence>
<reference evidence="2" key="1">
    <citation type="journal article" date="2024" name="Proc. Natl. Acad. Sci. U.S.A.">
        <title>Extraordinary preservation of gene collinearity over three hundred million years revealed in homosporous lycophytes.</title>
        <authorList>
            <person name="Li C."/>
            <person name="Wickell D."/>
            <person name="Kuo L.Y."/>
            <person name="Chen X."/>
            <person name="Nie B."/>
            <person name="Liao X."/>
            <person name="Peng D."/>
            <person name="Ji J."/>
            <person name="Jenkins J."/>
            <person name="Williams M."/>
            <person name="Shu S."/>
            <person name="Plott C."/>
            <person name="Barry K."/>
            <person name="Rajasekar S."/>
            <person name="Grimwood J."/>
            <person name="Han X."/>
            <person name="Sun S."/>
            <person name="Hou Z."/>
            <person name="He W."/>
            <person name="Dai G."/>
            <person name="Sun C."/>
            <person name="Schmutz J."/>
            <person name="Leebens-Mack J.H."/>
            <person name="Li F.W."/>
            <person name="Wang L."/>
        </authorList>
    </citation>
    <scope>NUCLEOTIDE SEQUENCE [LARGE SCALE GENOMIC DNA]</scope>
    <source>
        <strain evidence="2">cv. PW_Plant_1</strain>
    </source>
</reference>
<name>A0ACC2CDV2_DIPCM</name>
<dbReference type="Proteomes" id="UP001162992">
    <property type="component" value="Chromosome 10"/>
</dbReference>
<comment type="caution">
    <text evidence="1">The sequence shown here is derived from an EMBL/GenBank/DDBJ whole genome shotgun (WGS) entry which is preliminary data.</text>
</comment>